<sequence>MQETSNSRIHRLIRNFLQDETSALLFERALSDPTPYNQERVDYRFRAFCREIQFIAYLSTLIHYHAIAYDKRIRAQNAHCPLRLDAPLDDEGSSAILDRVAASEEIDFHSDALITLEEISEHRAFYHALRLLTDKEKQILEQVYIQNFSDTEIARKLGVSQQTVSKTRKKALAKLRMSMKEGRDFCQSTQNTQA</sequence>
<evidence type="ECO:0000259" key="5">
    <source>
        <dbReference type="Pfam" id="PF04545"/>
    </source>
</evidence>
<dbReference type="InterPro" id="IPR007630">
    <property type="entry name" value="RNA_pol_sigma70_r4"/>
</dbReference>
<dbReference type="GO" id="GO:0006352">
    <property type="term" value="P:DNA-templated transcription initiation"/>
    <property type="evidence" value="ECO:0007669"/>
    <property type="project" value="InterPro"/>
</dbReference>
<evidence type="ECO:0000313" key="7">
    <source>
        <dbReference type="Proteomes" id="UP000321157"/>
    </source>
</evidence>
<comment type="caution">
    <text evidence="6">The sequence shown here is derived from an EMBL/GenBank/DDBJ whole genome shotgun (WGS) entry which is preliminary data.</text>
</comment>
<name>A0A511VDR2_9BACL</name>
<evidence type="ECO:0000256" key="4">
    <source>
        <dbReference type="ARBA" id="ARBA00023163"/>
    </source>
</evidence>
<feature type="domain" description="RNA polymerase sigma-70 region 4" evidence="5">
    <location>
        <begin position="128"/>
        <end position="176"/>
    </location>
</feature>
<dbReference type="InterPro" id="IPR014284">
    <property type="entry name" value="RNA_pol_sigma-70_dom"/>
</dbReference>
<evidence type="ECO:0000313" key="6">
    <source>
        <dbReference type="EMBL" id="GEN36571.1"/>
    </source>
</evidence>
<organism evidence="6 7">
    <name type="scientific">Aneurinibacillus danicus</name>
    <dbReference type="NCBI Taxonomy" id="267746"/>
    <lineage>
        <taxon>Bacteria</taxon>
        <taxon>Bacillati</taxon>
        <taxon>Bacillota</taxon>
        <taxon>Bacilli</taxon>
        <taxon>Bacillales</taxon>
        <taxon>Paenibacillaceae</taxon>
        <taxon>Aneurinibacillus group</taxon>
        <taxon>Aneurinibacillus</taxon>
    </lineage>
</organism>
<dbReference type="NCBIfam" id="TIGR02937">
    <property type="entry name" value="sigma70-ECF"/>
    <property type="match status" value="1"/>
</dbReference>
<evidence type="ECO:0000256" key="2">
    <source>
        <dbReference type="ARBA" id="ARBA00023082"/>
    </source>
</evidence>
<dbReference type="Pfam" id="PF04545">
    <property type="entry name" value="Sigma70_r4"/>
    <property type="match status" value="1"/>
</dbReference>
<keyword evidence="7" id="KW-1185">Reference proteome</keyword>
<accession>A0A511VDR2</accession>
<evidence type="ECO:0000256" key="3">
    <source>
        <dbReference type="ARBA" id="ARBA00023125"/>
    </source>
</evidence>
<dbReference type="Gene3D" id="1.20.140.160">
    <property type="match status" value="1"/>
</dbReference>
<evidence type="ECO:0000256" key="1">
    <source>
        <dbReference type="ARBA" id="ARBA00023015"/>
    </source>
</evidence>
<dbReference type="GO" id="GO:0016987">
    <property type="term" value="F:sigma factor activity"/>
    <property type="evidence" value="ECO:0007669"/>
    <property type="project" value="UniProtKB-KW"/>
</dbReference>
<dbReference type="EMBL" id="BJXX01000201">
    <property type="protein sequence ID" value="GEN36571.1"/>
    <property type="molecule type" value="Genomic_DNA"/>
</dbReference>
<keyword evidence="2" id="KW-0731">Sigma factor</keyword>
<gene>
    <name evidence="6" type="ORF">ADA01nite_40310</name>
</gene>
<dbReference type="PANTHER" id="PTHR30385">
    <property type="entry name" value="SIGMA FACTOR F FLAGELLAR"/>
    <property type="match status" value="1"/>
</dbReference>
<keyword evidence="4" id="KW-0804">Transcription</keyword>
<dbReference type="Proteomes" id="UP000321157">
    <property type="component" value="Unassembled WGS sequence"/>
</dbReference>
<dbReference type="InterPro" id="IPR013324">
    <property type="entry name" value="RNA_pol_sigma_r3/r4-like"/>
</dbReference>
<protein>
    <recommendedName>
        <fullName evidence="5">RNA polymerase sigma-70 region 4 domain-containing protein</fullName>
    </recommendedName>
</protein>
<dbReference type="CDD" id="cd06171">
    <property type="entry name" value="Sigma70_r4"/>
    <property type="match status" value="1"/>
</dbReference>
<dbReference type="AlphaFoldDB" id="A0A511VDR2"/>
<proteinExistence type="predicted"/>
<dbReference type="RefSeq" id="WP_170230392.1">
    <property type="nucleotide sequence ID" value="NZ_BJXX01000201.1"/>
</dbReference>
<keyword evidence="1" id="KW-0805">Transcription regulation</keyword>
<reference evidence="6 7" key="1">
    <citation type="submission" date="2019-07" db="EMBL/GenBank/DDBJ databases">
        <title>Whole genome shotgun sequence of Aneurinibacillus danicus NBRC 102444.</title>
        <authorList>
            <person name="Hosoyama A."/>
            <person name="Uohara A."/>
            <person name="Ohji S."/>
            <person name="Ichikawa N."/>
        </authorList>
    </citation>
    <scope>NUCLEOTIDE SEQUENCE [LARGE SCALE GENOMIC DNA]</scope>
    <source>
        <strain evidence="6 7">NBRC 102444</strain>
    </source>
</reference>
<dbReference type="SUPFAM" id="SSF88659">
    <property type="entry name" value="Sigma3 and sigma4 domains of RNA polymerase sigma factors"/>
    <property type="match status" value="1"/>
</dbReference>
<dbReference type="GO" id="GO:0003677">
    <property type="term" value="F:DNA binding"/>
    <property type="evidence" value="ECO:0007669"/>
    <property type="project" value="UniProtKB-KW"/>
</dbReference>
<keyword evidence="3" id="KW-0238">DNA-binding</keyword>